<name>A0A6H5FYZ8_9HEMI</name>
<evidence type="ECO:0000313" key="1">
    <source>
        <dbReference type="EMBL" id="CAA9994641.1"/>
    </source>
</evidence>
<dbReference type="Proteomes" id="UP000479000">
    <property type="component" value="Unassembled WGS sequence"/>
</dbReference>
<proteinExistence type="predicted"/>
<keyword evidence="2" id="KW-1185">Reference proteome</keyword>
<gene>
    <name evidence="1" type="ORF">NTEN_LOCUS1457</name>
</gene>
<protein>
    <submittedName>
        <fullName evidence="1">Uncharacterized protein</fullName>
    </submittedName>
</protein>
<dbReference type="AlphaFoldDB" id="A0A6H5FYZ8"/>
<organism evidence="1 2">
    <name type="scientific">Nesidiocoris tenuis</name>
    <dbReference type="NCBI Taxonomy" id="355587"/>
    <lineage>
        <taxon>Eukaryota</taxon>
        <taxon>Metazoa</taxon>
        <taxon>Ecdysozoa</taxon>
        <taxon>Arthropoda</taxon>
        <taxon>Hexapoda</taxon>
        <taxon>Insecta</taxon>
        <taxon>Pterygota</taxon>
        <taxon>Neoptera</taxon>
        <taxon>Paraneoptera</taxon>
        <taxon>Hemiptera</taxon>
        <taxon>Heteroptera</taxon>
        <taxon>Panheteroptera</taxon>
        <taxon>Cimicomorpha</taxon>
        <taxon>Miridae</taxon>
        <taxon>Dicyphina</taxon>
        <taxon>Nesidiocoris</taxon>
    </lineage>
</organism>
<accession>A0A6H5FYZ8</accession>
<sequence>MESEPERIGKTRVNTGWYRVHKGGFGSQEMRTEMIRYVNQWRSWKGTGTELGDRLEAARLPWVVSYLLQKLLQPIRRSRILRNSYDKCQDSNVCSSHWLQQQQQHQQQQ</sequence>
<dbReference type="EMBL" id="CADCXU010002189">
    <property type="protein sequence ID" value="CAA9994641.1"/>
    <property type="molecule type" value="Genomic_DNA"/>
</dbReference>
<evidence type="ECO:0000313" key="2">
    <source>
        <dbReference type="Proteomes" id="UP000479000"/>
    </source>
</evidence>
<reference evidence="1 2" key="1">
    <citation type="submission" date="2020-02" db="EMBL/GenBank/DDBJ databases">
        <authorList>
            <person name="Ferguson B K."/>
        </authorList>
    </citation>
    <scope>NUCLEOTIDE SEQUENCE [LARGE SCALE GENOMIC DNA]</scope>
</reference>